<evidence type="ECO:0000313" key="1">
    <source>
        <dbReference type="EMBL" id="GAH10724.1"/>
    </source>
</evidence>
<feature type="non-terminal residue" evidence="1">
    <location>
        <position position="225"/>
    </location>
</feature>
<reference evidence="1" key="1">
    <citation type="journal article" date="2014" name="Front. Microbiol.">
        <title>High frequency of phylogenetically diverse reductive dehalogenase-homologous genes in deep subseafloor sedimentary metagenomes.</title>
        <authorList>
            <person name="Kawai M."/>
            <person name="Futagami T."/>
            <person name="Toyoda A."/>
            <person name="Takaki Y."/>
            <person name="Nishi S."/>
            <person name="Hori S."/>
            <person name="Arai W."/>
            <person name="Tsubouchi T."/>
            <person name="Morono Y."/>
            <person name="Uchiyama I."/>
            <person name="Ito T."/>
            <person name="Fujiyama A."/>
            <person name="Inagaki F."/>
            <person name="Takami H."/>
        </authorList>
    </citation>
    <scope>NUCLEOTIDE SEQUENCE</scope>
    <source>
        <strain evidence="1">Expedition CK06-06</strain>
    </source>
</reference>
<evidence type="ECO:0008006" key="2">
    <source>
        <dbReference type="Google" id="ProtNLM"/>
    </source>
</evidence>
<comment type="caution">
    <text evidence="1">The sequence shown here is derived from an EMBL/GenBank/DDBJ whole genome shotgun (WGS) entry which is preliminary data.</text>
</comment>
<gene>
    <name evidence="1" type="ORF">S01H4_57888</name>
</gene>
<name>X1E0M0_9ZZZZ</name>
<accession>X1E0M0</accession>
<feature type="non-terminal residue" evidence="1">
    <location>
        <position position="1"/>
    </location>
</feature>
<protein>
    <recommendedName>
        <fullName evidence="2">Phage portal protein</fullName>
    </recommendedName>
</protein>
<organism evidence="1">
    <name type="scientific">marine sediment metagenome</name>
    <dbReference type="NCBI Taxonomy" id="412755"/>
    <lineage>
        <taxon>unclassified sequences</taxon>
        <taxon>metagenomes</taxon>
        <taxon>ecological metagenomes</taxon>
    </lineage>
</organism>
<dbReference type="AlphaFoldDB" id="X1E0M0"/>
<sequence>PYDDPKEPIFPEYGLKTVEMLDPLFIQPTVEWIDQKNMEFLYTHRDKRGGEFKLHNSRVIHIPWAKLGTMMFGRGVIEIGIRTMLAKIGLDWALGEVMYRYGKPFVVINIEEASKKELKKAYEILQNLNPNTGFAGTERHKFQMMNPQAINPEPFVKFYHINQARALEMPYMVFIGVQKGQVSGSEVDFSDWYQTLHSKQEIKFSAPIHTINNFFLKGNWDGEIF</sequence>
<dbReference type="EMBL" id="BART01033754">
    <property type="protein sequence ID" value="GAH10724.1"/>
    <property type="molecule type" value="Genomic_DNA"/>
</dbReference>
<proteinExistence type="predicted"/>